<dbReference type="Proteomes" id="UP001177003">
    <property type="component" value="Chromosome 1"/>
</dbReference>
<organism evidence="3 4">
    <name type="scientific">Lactuca saligna</name>
    <name type="common">Willowleaf lettuce</name>
    <dbReference type="NCBI Taxonomy" id="75948"/>
    <lineage>
        <taxon>Eukaryota</taxon>
        <taxon>Viridiplantae</taxon>
        <taxon>Streptophyta</taxon>
        <taxon>Embryophyta</taxon>
        <taxon>Tracheophyta</taxon>
        <taxon>Spermatophyta</taxon>
        <taxon>Magnoliopsida</taxon>
        <taxon>eudicotyledons</taxon>
        <taxon>Gunneridae</taxon>
        <taxon>Pentapetalae</taxon>
        <taxon>asterids</taxon>
        <taxon>campanulids</taxon>
        <taxon>Asterales</taxon>
        <taxon>Asteraceae</taxon>
        <taxon>Cichorioideae</taxon>
        <taxon>Cichorieae</taxon>
        <taxon>Lactucinae</taxon>
        <taxon>Lactuca</taxon>
    </lineage>
</organism>
<name>A0AA35VRX3_LACSI</name>
<proteinExistence type="predicted"/>
<accession>A0AA35VRX3</accession>
<dbReference type="AlphaFoldDB" id="A0AA35VRX3"/>
<evidence type="ECO:0000313" key="4">
    <source>
        <dbReference type="Proteomes" id="UP001177003"/>
    </source>
</evidence>
<reference evidence="3" key="1">
    <citation type="submission" date="2023-04" db="EMBL/GenBank/DDBJ databases">
        <authorList>
            <person name="Vijverberg K."/>
            <person name="Xiong W."/>
            <person name="Schranz E."/>
        </authorList>
    </citation>
    <scope>NUCLEOTIDE SEQUENCE</scope>
</reference>
<dbReference type="InterPro" id="IPR004312">
    <property type="entry name" value="ATHILA_Orf1_C"/>
</dbReference>
<protein>
    <recommendedName>
        <fullName evidence="2">Arabidopsis retrotransposon Orf1 C-terminal domain-containing protein</fullName>
    </recommendedName>
</protein>
<feature type="domain" description="Arabidopsis retrotransposon Orf1 C-terminal" evidence="2">
    <location>
        <begin position="62"/>
        <end position="147"/>
    </location>
</feature>
<feature type="region of interest" description="Disordered" evidence="1">
    <location>
        <begin position="1"/>
        <end position="44"/>
    </location>
</feature>
<evidence type="ECO:0000313" key="3">
    <source>
        <dbReference type="EMBL" id="CAI9266502.1"/>
    </source>
</evidence>
<dbReference type="Pfam" id="PF03078">
    <property type="entry name" value="ATHILA"/>
    <property type="match status" value="1"/>
</dbReference>
<keyword evidence="4" id="KW-1185">Reference proteome</keyword>
<evidence type="ECO:0000259" key="2">
    <source>
        <dbReference type="Pfam" id="PF03078"/>
    </source>
</evidence>
<evidence type="ECO:0000256" key="1">
    <source>
        <dbReference type="SAM" id="MobiDB-lite"/>
    </source>
</evidence>
<dbReference type="EMBL" id="OX465077">
    <property type="protein sequence ID" value="CAI9266502.1"/>
    <property type="molecule type" value="Genomic_DNA"/>
</dbReference>
<gene>
    <name evidence="3" type="ORF">LSALG_LOCUS7055</name>
</gene>
<sequence length="152" mass="17420">MEGERSKRPRHIKSSAHHRRSPSPLLRSLSAPPPSPPNPTHGGVVCRDPIQVAKLEAFLQRAHTTQQFSHVPSLRELHIYNQVHTLFRNIGWQGLLQVHELSYKVPTVEFLSSLDLDHGVLRFLLMNQDHALSLDQINVIVRSPHRTHLWPQ</sequence>
<feature type="compositionally biased region" description="Basic residues" evidence="1">
    <location>
        <begin position="7"/>
        <end position="21"/>
    </location>
</feature>